<evidence type="ECO:0000313" key="2">
    <source>
        <dbReference type="EMBL" id="KAF0926522.1"/>
    </source>
</evidence>
<reference evidence="2 3" key="1">
    <citation type="submission" date="2019-11" db="EMBL/GenBank/DDBJ databases">
        <title>Whole genome sequence of Oryza granulata.</title>
        <authorList>
            <person name="Li W."/>
        </authorList>
    </citation>
    <scope>NUCLEOTIDE SEQUENCE [LARGE SCALE GENOMIC DNA]</scope>
    <source>
        <strain evidence="3">cv. Menghai</strain>
        <tissue evidence="2">Leaf</tissue>
    </source>
</reference>
<gene>
    <name evidence="2" type="ORF">E2562_026012</name>
</gene>
<keyword evidence="3" id="KW-1185">Reference proteome</keyword>
<feature type="region of interest" description="Disordered" evidence="1">
    <location>
        <begin position="61"/>
        <end position="90"/>
    </location>
</feature>
<organism evidence="2 3">
    <name type="scientific">Oryza meyeriana var. granulata</name>
    <dbReference type="NCBI Taxonomy" id="110450"/>
    <lineage>
        <taxon>Eukaryota</taxon>
        <taxon>Viridiplantae</taxon>
        <taxon>Streptophyta</taxon>
        <taxon>Embryophyta</taxon>
        <taxon>Tracheophyta</taxon>
        <taxon>Spermatophyta</taxon>
        <taxon>Magnoliopsida</taxon>
        <taxon>Liliopsida</taxon>
        <taxon>Poales</taxon>
        <taxon>Poaceae</taxon>
        <taxon>BOP clade</taxon>
        <taxon>Oryzoideae</taxon>
        <taxon>Oryzeae</taxon>
        <taxon>Oryzinae</taxon>
        <taxon>Oryza</taxon>
        <taxon>Oryza meyeriana</taxon>
    </lineage>
</organism>
<sequence length="90" mass="10364">MGTKVGSRSFWKVPGRRRRAPERIWGRKIDPFPLGGGWCPGWEGIREGRKSWTVMRRGYRGQAREVGPPSQCRNVTEADPTSVMRWQKHG</sequence>
<proteinExistence type="predicted"/>
<name>A0A6G1EPK0_9ORYZ</name>
<comment type="caution">
    <text evidence="2">The sequence shown here is derived from an EMBL/GenBank/DDBJ whole genome shotgun (WGS) entry which is preliminary data.</text>
</comment>
<accession>A0A6G1EPK0</accession>
<evidence type="ECO:0000313" key="3">
    <source>
        <dbReference type="Proteomes" id="UP000479710"/>
    </source>
</evidence>
<dbReference type="AlphaFoldDB" id="A0A6G1EPK0"/>
<dbReference type="Proteomes" id="UP000479710">
    <property type="component" value="Unassembled WGS sequence"/>
</dbReference>
<protein>
    <submittedName>
        <fullName evidence="2">Uncharacterized protein</fullName>
    </submittedName>
</protein>
<evidence type="ECO:0000256" key="1">
    <source>
        <dbReference type="SAM" id="MobiDB-lite"/>
    </source>
</evidence>
<dbReference type="EMBL" id="SPHZ02000003">
    <property type="protein sequence ID" value="KAF0926522.1"/>
    <property type="molecule type" value="Genomic_DNA"/>
</dbReference>